<dbReference type="EMBL" id="SNRW01043022">
    <property type="protein sequence ID" value="KAA6329634.1"/>
    <property type="molecule type" value="Genomic_DNA"/>
</dbReference>
<accession>A0A5J4R8I6</accession>
<dbReference type="AlphaFoldDB" id="A0A5J4R8I6"/>
<organism evidence="2 3">
    <name type="scientific">Streblomastix strix</name>
    <dbReference type="NCBI Taxonomy" id="222440"/>
    <lineage>
        <taxon>Eukaryota</taxon>
        <taxon>Metamonada</taxon>
        <taxon>Preaxostyla</taxon>
        <taxon>Oxymonadida</taxon>
        <taxon>Streblomastigidae</taxon>
        <taxon>Streblomastix</taxon>
    </lineage>
</organism>
<feature type="compositionally biased region" description="Basic residues" evidence="1">
    <location>
        <begin position="114"/>
        <end position="126"/>
    </location>
</feature>
<feature type="region of interest" description="Disordered" evidence="1">
    <location>
        <begin position="1"/>
        <end position="155"/>
    </location>
</feature>
<feature type="compositionally biased region" description="Basic and acidic residues" evidence="1">
    <location>
        <begin position="56"/>
        <end position="84"/>
    </location>
</feature>
<gene>
    <name evidence="2" type="ORF">EZS28_053585</name>
</gene>
<evidence type="ECO:0000313" key="3">
    <source>
        <dbReference type="Proteomes" id="UP000324800"/>
    </source>
</evidence>
<evidence type="ECO:0000313" key="2">
    <source>
        <dbReference type="EMBL" id="KAA6329634.1"/>
    </source>
</evidence>
<evidence type="ECO:0000256" key="1">
    <source>
        <dbReference type="SAM" id="MobiDB-lite"/>
    </source>
</evidence>
<dbReference type="Proteomes" id="UP000324800">
    <property type="component" value="Unassembled WGS sequence"/>
</dbReference>
<protein>
    <submittedName>
        <fullName evidence="2">Uncharacterized protein</fullName>
    </submittedName>
</protein>
<comment type="caution">
    <text evidence="2">The sequence shown here is derived from an EMBL/GenBank/DDBJ whole genome shotgun (WGS) entry which is preliminary data.</text>
</comment>
<reference evidence="2 3" key="1">
    <citation type="submission" date="2019-03" db="EMBL/GenBank/DDBJ databases">
        <title>Single cell metagenomics reveals metabolic interactions within the superorganism composed of flagellate Streblomastix strix and complex community of Bacteroidetes bacteria on its surface.</title>
        <authorList>
            <person name="Treitli S.C."/>
            <person name="Kolisko M."/>
            <person name="Husnik F."/>
            <person name="Keeling P."/>
            <person name="Hampl V."/>
        </authorList>
    </citation>
    <scope>NUCLEOTIDE SEQUENCE [LARGE SCALE GENOMIC DNA]</scope>
    <source>
        <strain evidence="2">ST1C</strain>
    </source>
</reference>
<sequence length="155" mass="17390">MEKIMTSLIKKLDEGDEDEESDGSVTRSLGDGSIIRQGKKKQNQNQAKESYATSVRRSDANREKADRKREERNSNLRQLLRETEIQQDNIASPSQLAPPTSTTQQQSTTASLRPHQRSSKHRHNSHRHDEGYRGSSESVGGERIASAEQGTSEDD</sequence>
<feature type="compositionally biased region" description="Low complexity" evidence="1">
    <location>
        <begin position="91"/>
        <end position="112"/>
    </location>
</feature>
<name>A0A5J4R8I6_9EUKA</name>
<proteinExistence type="predicted"/>